<dbReference type="InterPro" id="IPR018933">
    <property type="entry name" value="Netrin_module_non-TIMP"/>
</dbReference>
<evidence type="ECO:0000259" key="4">
    <source>
        <dbReference type="PROSITE" id="PS50189"/>
    </source>
</evidence>
<dbReference type="GO" id="GO:0005576">
    <property type="term" value="C:extracellular region"/>
    <property type="evidence" value="ECO:0007669"/>
    <property type="project" value="UniProtKB-SubCell"/>
</dbReference>
<dbReference type="EMBL" id="JAHDVG010000473">
    <property type="protein sequence ID" value="KAH1179024.1"/>
    <property type="molecule type" value="Genomic_DNA"/>
</dbReference>
<evidence type="ECO:0000313" key="5">
    <source>
        <dbReference type="EMBL" id="KAH1179024.1"/>
    </source>
</evidence>
<dbReference type="Pfam" id="PF01759">
    <property type="entry name" value="NTR"/>
    <property type="match status" value="1"/>
</dbReference>
<evidence type="ECO:0000256" key="2">
    <source>
        <dbReference type="ARBA" id="ARBA00022525"/>
    </source>
</evidence>
<reference evidence="5" key="1">
    <citation type="submission" date="2021-09" db="EMBL/GenBank/DDBJ databases">
        <title>The genome of Mauremys mutica provides insights into the evolution of semi-aquatic lifestyle.</title>
        <authorList>
            <person name="Gong S."/>
            <person name="Gao Y."/>
        </authorList>
    </citation>
    <scope>NUCLEOTIDE SEQUENCE</scope>
    <source>
        <strain evidence="5">MM-2020</strain>
        <tissue evidence="5">Muscle</tissue>
    </source>
</reference>
<keyword evidence="2" id="KW-0964">Secreted</keyword>
<evidence type="ECO:0000313" key="6">
    <source>
        <dbReference type="Proteomes" id="UP000827986"/>
    </source>
</evidence>
<proteinExistence type="predicted"/>
<dbReference type="AlphaFoldDB" id="A0A9D4B3B8"/>
<dbReference type="Proteomes" id="UP000827986">
    <property type="component" value="Unassembled WGS sequence"/>
</dbReference>
<feature type="domain" description="NTR" evidence="4">
    <location>
        <begin position="1"/>
        <end position="160"/>
    </location>
</feature>
<dbReference type="OrthoDB" id="6359008at2759"/>
<evidence type="ECO:0000256" key="1">
    <source>
        <dbReference type="ARBA" id="ARBA00004613"/>
    </source>
</evidence>
<dbReference type="InterPro" id="IPR001134">
    <property type="entry name" value="Netrin_domain"/>
</dbReference>
<keyword evidence="6" id="KW-1185">Reference proteome</keyword>
<name>A0A9D4B3B8_9SAUR</name>
<dbReference type="SUPFAM" id="SSF50242">
    <property type="entry name" value="TIMP-like"/>
    <property type="match status" value="2"/>
</dbReference>
<sequence length="162" mass="19006">MQQKIEGPITLNRRMEEACKPGVDYVYKTRLVRIQQVDSSDYYIMEIVELIKAGTDEDPQGKTHPFISHIKCRESLRLELELNPDSPRSLTLDHHSSQRLPNYFTSTNHFVSAISWLSYIIGKDTWIEKWPNEDECRKPDFQNLCQEFLEFSQTMTMFGCPI</sequence>
<dbReference type="InterPro" id="IPR008993">
    <property type="entry name" value="TIMP-like_OB-fold"/>
</dbReference>
<dbReference type="SMART" id="SM00643">
    <property type="entry name" value="C345C"/>
    <property type="match status" value="1"/>
</dbReference>
<comment type="caution">
    <text evidence="5">The sequence shown here is derived from an EMBL/GenBank/DDBJ whole genome shotgun (WGS) entry which is preliminary data.</text>
</comment>
<organism evidence="5 6">
    <name type="scientific">Mauremys mutica</name>
    <name type="common">yellowpond turtle</name>
    <dbReference type="NCBI Taxonomy" id="74926"/>
    <lineage>
        <taxon>Eukaryota</taxon>
        <taxon>Metazoa</taxon>
        <taxon>Chordata</taxon>
        <taxon>Craniata</taxon>
        <taxon>Vertebrata</taxon>
        <taxon>Euteleostomi</taxon>
        <taxon>Archelosauria</taxon>
        <taxon>Testudinata</taxon>
        <taxon>Testudines</taxon>
        <taxon>Cryptodira</taxon>
        <taxon>Durocryptodira</taxon>
        <taxon>Testudinoidea</taxon>
        <taxon>Geoemydidae</taxon>
        <taxon>Geoemydinae</taxon>
        <taxon>Mauremys</taxon>
    </lineage>
</organism>
<accession>A0A9D4B3B8</accession>
<protein>
    <recommendedName>
        <fullName evidence="4">NTR domain-containing protein</fullName>
    </recommendedName>
</protein>
<keyword evidence="3" id="KW-1015">Disulfide bond</keyword>
<evidence type="ECO:0000256" key="3">
    <source>
        <dbReference type="ARBA" id="ARBA00023157"/>
    </source>
</evidence>
<dbReference type="PROSITE" id="PS50189">
    <property type="entry name" value="NTR"/>
    <property type="match status" value="1"/>
</dbReference>
<comment type="subcellular location">
    <subcellularLocation>
        <location evidence="1">Secreted</location>
    </subcellularLocation>
</comment>
<gene>
    <name evidence="5" type="ORF">KIL84_000355</name>
</gene>
<dbReference type="Gene3D" id="2.40.50.120">
    <property type="match status" value="2"/>
</dbReference>